<organism evidence="1 2">
    <name type="scientific">Rhodopirellula sallentina SM41</name>
    <dbReference type="NCBI Taxonomy" id="1263870"/>
    <lineage>
        <taxon>Bacteria</taxon>
        <taxon>Pseudomonadati</taxon>
        <taxon>Planctomycetota</taxon>
        <taxon>Planctomycetia</taxon>
        <taxon>Pirellulales</taxon>
        <taxon>Pirellulaceae</taxon>
        <taxon>Rhodopirellula</taxon>
    </lineage>
</organism>
<dbReference type="InterPro" id="IPR029058">
    <property type="entry name" value="AB_hydrolase_fold"/>
</dbReference>
<comment type="caution">
    <text evidence="1">The sequence shown here is derived from an EMBL/GenBank/DDBJ whole genome shotgun (WGS) entry which is preliminary data.</text>
</comment>
<dbReference type="AlphaFoldDB" id="M5U6U6"/>
<reference evidence="1 2" key="1">
    <citation type="journal article" date="2013" name="Mar. Genomics">
        <title>Expression of sulfatases in Rhodopirellula baltica and the diversity of sulfatases in the genus Rhodopirellula.</title>
        <authorList>
            <person name="Wegner C.E."/>
            <person name="Richter-Heitmann T."/>
            <person name="Klindworth A."/>
            <person name="Klockow C."/>
            <person name="Richter M."/>
            <person name="Achstetter T."/>
            <person name="Glockner F.O."/>
            <person name="Harder J."/>
        </authorList>
    </citation>
    <scope>NUCLEOTIDE SEQUENCE [LARGE SCALE GENOMIC DNA]</scope>
    <source>
        <strain evidence="1 2">SM41</strain>
    </source>
</reference>
<dbReference type="EMBL" id="ANOH01000341">
    <property type="protein sequence ID" value="EMI53601.1"/>
    <property type="molecule type" value="Genomic_DNA"/>
</dbReference>
<protein>
    <submittedName>
        <fullName evidence="1">Putative secreted protein</fullName>
    </submittedName>
</protein>
<sequence length="364" mass="40430">MPSYRLFGFILAICGLAQTNASHGQNVLYGNPSVSGPVVLERGIPSSTIEPAVPTGLPDEVIEQRLQALPNSAFDKRASDEIWLISSRHLCSRHASIESLDVKKRVNGSHWKTESVHSLLGPDPTGMNRPIVVFVHGNRWPLDKAIRRGLQTYDQTIFPWRDAPSLRFVIWTWPSDAIPGPIRDVKTKASKADQHAFHFARFLQSVAPPTPLSVVGYSYGGRVSLGALHLMGGGRIDGYHLSNAPPAFSGVSQRINLTLVVPAIRNNCLIGTRAQAYSQINRLFLVYNNRDRYLNLFKFTRFGGKNPALGYTGVCGLSRLPDHTYRVDQFNASRAVGTDHDFLEYISDQRIETRLRAHLLLPAD</sequence>
<accession>M5U6U6</accession>
<gene>
    <name evidence="1" type="ORF">RSSM_04941</name>
</gene>
<proteinExistence type="predicted"/>
<keyword evidence="2" id="KW-1185">Reference proteome</keyword>
<evidence type="ECO:0000313" key="1">
    <source>
        <dbReference type="EMBL" id="EMI53601.1"/>
    </source>
</evidence>
<evidence type="ECO:0000313" key="2">
    <source>
        <dbReference type="Proteomes" id="UP000011885"/>
    </source>
</evidence>
<dbReference type="OrthoDB" id="241925at2"/>
<dbReference type="RefSeq" id="WP_008684460.1">
    <property type="nucleotide sequence ID" value="NZ_ANOH01000341.1"/>
</dbReference>
<name>M5U6U6_9BACT</name>
<dbReference type="SUPFAM" id="SSF53474">
    <property type="entry name" value="alpha/beta-Hydrolases"/>
    <property type="match status" value="1"/>
</dbReference>
<dbReference type="Proteomes" id="UP000011885">
    <property type="component" value="Unassembled WGS sequence"/>
</dbReference>
<dbReference type="PATRIC" id="fig|1263870.3.peg.5227"/>
<dbReference type="Gene3D" id="3.40.50.1820">
    <property type="entry name" value="alpha/beta hydrolase"/>
    <property type="match status" value="1"/>
</dbReference>